<evidence type="ECO:0000313" key="1">
    <source>
        <dbReference type="EMBL" id="KJU84745.1"/>
    </source>
</evidence>
<name>A0A0F3GS06_9BACT</name>
<reference evidence="1 2" key="1">
    <citation type="submission" date="2015-02" db="EMBL/GenBank/DDBJ databases">
        <title>Single-cell genomics of uncultivated deep-branching MTB reveals a conserved set of magnetosome genes.</title>
        <authorList>
            <person name="Kolinko S."/>
            <person name="Richter M."/>
            <person name="Glockner F.O."/>
            <person name="Brachmann A."/>
            <person name="Schuler D."/>
        </authorList>
    </citation>
    <scope>NUCLEOTIDE SEQUENCE [LARGE SCALE GENOMIC DNA]</scope>
    <source>
        <strain evidence="1">TM-1</strain>
    </source>
</reference>
<protein>
    <submittedName>
        <fullName evidence="1">Uncharacterized protein</fullName>
    </submittedName>
</protein>
<dbReference type="AlphaFoldDB" id="A0A0F3GS06"/>
<keyword evidence="2" id="KW-1185">Reference proteome</keyword>
<dbReference type="Proteomes" id="UP000033423">
    <property type="component" value="Unassembled WGS sequence"/>
</dbReference>
<sequence length="63" mass="6998">MIVILNPPPFMGRVRGVAALDIPKDAPEVLHKGFSCLMSLNPNGQVFTFGHRLDMLSFLQKMT</sequence>
<dbReference type="EMBL" id="LACI01001314">
    <property type="protein sequence ID" value="KJU84745.1"/>
    <property type="molecule type" value="Genomic_DNA"/>
</dbReference>
<proteinExistence type="predicted"/>
<gene>
    <name evidence="1" type="ORF">MBAV_003061</name>
</gene>
<organism evidence="1 2">
    <name type="scientific">Candidatus Magnetobacterium bavaricum</name>
    <dbReference type="NCBI Taxonomy" id="29290"/>
    <lineage>
        <taxon>Bacteria</taxon>
        <taxon>Pseudomonadati</taxon>
        <taxon>Nitrospirota</taxon>
        <taxon>Thermodesulfovibrionia</taxon>
        <taxon>Thermodesulfovibrionales</taxon>
        <taxon>Candidatus Magnetobacteriaceae</taxon>
        <taxon>Candidatus Magnetobacterium</taxon>
    </lineage>
</organism>
<accession>A0A0F3GS06</accession>
<evidence type="ECO:0000313" key="2">
    <source>
        <dbReference type="Proteomes" id="UP000033423"/>
    </source>
</evidence>
<comment type="caution">
    <text evidence="1">The sequence shown here is derived from an EMBL/GenBank/DDBJ whole genome shotgun (WGS) entry which is preliminary data.</text>
</comment>